<feature type="region of interest" description="Disordered" evidence="1">
    <location>
        <begin position="286"/>
        <end position="335"/>
    </location>
</feature>
<feature type="region of interest" description="Disordered" evidence="1">
    <location>
        <begin position="505"/>
        <end position="541"/>
    </location>
</feature>
<feature type="region of interest" description="Disordered" evidence="1">
    <location>
        <begin position="366"/>
        <end position="385"/>
    </location>
</feature>
<gene>
    <name evidence="2" type="ORF">CBRE1094_LOCUS33749</name>
</gene>
<feature type="region of interest" description="Disordered" evidence="1">
    <location>
        <begin position="133"/>
        <end position="155"/>
    </location>
</feature>
<evidence type="ECO:0000256" key="1">
    <source>
        <dbReference type="SAM" id="MobiDB-lite"/>
    </source>
</evidence>
<evidence type="ECO:0000313" key="2">
    <source>
        <dbReference type="EMBL" id="CAD9518312.1"/>
    </source>
</evidence>
<reference evidence="2" key="1">
    <citation type="submission" date="2021-01" db="EMBL/GenBank/DDBJ databases">
        <authorList>
            <person name="Corre E."/>
            <person name="Pelletier E."/>
            <person name="Niang G."/>
            <person name="Scheremetjew M."/>
            <person name="Finn R."/>
            <person name="Kale V."/>
            <person name="Holt S."/>
            <person name="Cochrane G."/>
            <person name="Meng A."/>
            <person name="Brown T."/>
            <person name="Cohen L."/>
        </authorList>
    </citation>
    <scope>NUCLEOTIDE SEQUENCE</scope>
    <source>
        <strain evidence="2">UTEX LB 985</strain>
    </source>
</reference>
<feature type="compositionally biased region" description="Basic and acidic residues" evidence="1">
    <location>
        <begin position="509"/>
        <end position="530"/>
    </location>
</feature>
<accession>A0A7S2N3D6</accession>
<proteinExistence type="predicted"/>
<protein>
    <submittedName>
        <fullName evidence="2">Uncharacterized protein</fullName>
    </submittedName>
</protein>
<dbReference type="EMBL" id="HBGU01061976">
    <property type="protein sequence ID" value="CAD9518312.1"/>
    <property type="molecule type" value="Transcribed_RNA"/>
</dbReference>
<feature type="region of interest" description="Disordered" evidence="1">
    <location>
        <begin position="399"/>
        <end position="429"/>
    </location>
</feature>
<feature type="compositionally biased region" description="Polar residues" evidence="1">
    <location>
        <begin position="133"/>
        <end position="144"/>
    </location>
</feature>
<feature type="region of interest" description="Disordered" evidence="1">
    <location>
        <begin position="79"/>
        <end position="104"/>
    </location>
</feature>
<organism evidence="2">
    <name type="scientific">Haptolina brevifila</name>
    <dbReference type="NCBI Taxonomy" id="156173"/>
    <lineage>
        <taxon>Eukaryota</taxon>
        <taxon>Haptista</taxon>
        <taxon>Haptophyta</taxon>
        <taxon>Prymnesiophyceae</taxon>
        <taxon>Prymnesiales</taxon>
        <taxon>Prymnesiaceae</taxon>
        <taxon>Haptolina</taxon>
    </lineage>
</organism>
<sequence>MSRPESLKAREHRMDMFHNPHAQPIGAHRQMMGKEEYMRYAANSIADDRTRGQAMQQLFDEAYLGPKGMYSNQVRSLMERQPQRTLSDPGHPAGAPEQKSQLQLNDDMASRLVDGRGDGGADYTKGMLPMVQKQQATALSQRPQPNEPKRHVPSSAILNADPHYKWTIDRDQQSVNYSDPAVLWDAVHLGAENGVVARDNKHRMVSSTLAFGQHELNAGGHRLNENAARADDYGIGRLRSDYMDRPRLEPPSKVNLLIAQDPRAANPDRVPHNPYAGKSSCSANISFGMDGAPDPPRANPHAGRRAQSNVFGAQSGPSGPTPPTGPGNYLGLDHNGVLIPKHSDYAGVRGQAEQMEPQLFHDVGAANAASAARHQQRRGQLSAAARRVPAVEQVVFNSPLAPQDVQSQPPATREHIEGKRSVHSGLMPEEALRAARTTVGRRELGGDADAAYPDPPSNRLPPTLSGYADHDELLHYTEYKDKVHHSNEARPSPQLDQVGQTMMQGTVDPHAHSDEPRGLPKRHPGAERLRRGGGVDGLGRDHQGRQLATSLVDEVIFGRSNMQGKVALTDNRANFGVNQAGDFAHR</sequence>
<feature type="region of interest" description="Disordered" evidence="1">
    <location>
        <begin position="441"/>
        <end position="467"/>
    </location>
</feature>
<name>A0A7S2N3D6_9EUKA</name>
<dbReference type="AlphaFoldDB" id="A0A7S2N3D6"/>